<dbReference type="SMART" id="SM00131">
    <property type="entry name" value="KU"/>
    <property type="match status" value="2"/>
</dbReference>
<dbReference type="Gene3D" id="4.10.410.10">
    <property type="entry name" value="Pancreatic trypsin inhibitor Kunitz domain"/>
    <property type="match status" value="2"/>
</dbReference>
<dbReference type="EMBL" id="CAJFDH010000005">
    <property type="protein sequence ID" value="CAD5222821.1"/>
    <property type="molecule type" value="Genomic_DNA"/>
</dbReference>
<dbReference type="PROSITE" id="PS00280">
    <property type="entry name" value="BPTI_KUNITZ_1"/>
    <property type="match status" value="1"/>
</dbReference>
<accession>A0A811L6R6</accession>
<evidence type="ECO:0000313" key="3">
    <source>
        <dbReference type="EMBL" id="CAD5222821.1"/>
    </source>
</evidence>
<dbReference type="SUPFAM" id="SSF57362">
    <property type="entry name" value="BPTI-like"/>
    <property type="match status" value="2"/>
</dbReference>
<dbReference type="Pfam" id="PF00014">
    <property type="entry name" value="Kunitz_BPTI"/>
    <property type="match status" value="2"/>
</dbReference>
<name>A0A811L6R6_9BILA</name>
<gene>
    <name evidence="3" type="ORF">BOKJ2_LOCUS9835</name>
</gene>
<organism evidence="3 4">
    <name type="scientific">Bursaphelenchus okinawaensis</name>
    <dbReference type="NCBI Taxonomy" id="465554"/>
    <lineage>
        <taxon>Eukaryota</taxon>
        <taxon>Metazoa</taxon>
        <taxon>Ecdysozoa</taxon>
        <taxon>Nematoda</taxon>
        <taxon>Chromadorea</taxon>
        <taxon>Rhabditida</taxon>
        <taxon>Tylenchina</taxon>
        <taxon>Tylenchomorpha</taxon>
        <taxon>Aphelenchoidea</taxon>
        <taxon>Aphelenchoididae</taxon>
        <taxon>Bursaphelenchus</taxon>
    </lineage>
</organism>
<evidence type="ECO:0000313" key="4">
    <source>
        <dbReference type="Proteomes" id="UP000614601"/>
    </source>
</evidence>
<feature type="chain" id="PRO_5036221227" description="BPTI/Kunitz inhibitor domain-containing protein" evidence="1">
    <location>
        <begin position="22"/>
        <end position="203"/>
    </location>
</feature>
<evidence type="ECO:0000259" key="2">
    <source>
        <dbReference type="PROSITE" id="PS50279"/>
    </source>
</evidence>
<dbReference type="PANTHER" id="PTHR46339">
    <property type="entry name" value="PROTEIN CBG15282-RELATED"/>
    <property type="match status" value="1"/>
</dbReference>
<dbReference type="GO" id="GO:0004867">
    <property type="term" value="F:serine-type endopeptidase inhibitor activity"/>
    <property type="evidence" value="ECO:0007669"/>
    <property type="project" value="InterPro"/>
</dbReference>
<dbReference type="InterPro" id="IPR020901">
    <property type="entry name" value="Prtase_inh_Kunz-CS"/>
</dbReference>
<dbReference type="EMBL" id="CAJFCW020000005">
    <property type="protein sequence ID" value="CAG9116862.1"/>
    <property type="molecule type" value="Genomic_DNA"/>
</dbReference>
<evidence type="ECO:0000256" key="1">
    <source>
        <dbReference type="SAM" id="SignalP"/>
    </source>
</evidence>
<dbReference type="Proteomes" id="UP000614601">
    <property type="component" value="Unassembled WGS sequence"/>
</dbReference>
<keyword evidence="1" id="KW-0732">Signal</keyword>
<feature type="domain" description="BPTI/Kunitz inhibitor" evidence="2">
    <location>
        <begin position="24"/>
        <end position="77"/>
    </location>
</feature>
<dbReference type="Proteomes" id="UP000783686">
    <property type="component" value="Unassembled WGS sequence"/>
</dbReference>
<dbReference type="OrthoDB" id="4473401at2759"/>
<sequence>MPSHSELTLLCLLCSICYCLGQDCTQPKDVGHECDEGTVGRRFYFDSRMGVCQPFNYLGCGGNDNNFETSKLCKSSCGKDKLAKASGSAGVVAKPKGTGHAQWVHAEQCGATHLVPDGKLEECRVGKSTCPEGHKCKNGYCCPTKEYVCSLRDETGTFADGIEDKPRFAWSDEIKSCWRFSYYGARGNYNNFASFRDCNNFCS</sequence>
<dbReference type="InterPro" id="IPR002223">
    <property type="entry name" value="Kunitz_BPTI"/>
</dbReference>
<dbReference type="AlphaFoldDB" id="A0A811L6R6"/>
<dbReference type="InterPro" id="IPR053014">
    <property type="entry name" value="Cuticle_assoc_divergent"/>
</dbReference>
<proteinExistence type="predicted"/>
<dbReference type="PROSITE" id="PS50279">
    <property type="entry name" value="BPTI_KUNITZ_2"/>
    <property type="match status" value="2"/>
</dbReference>
<feature type="signal peptide" evidence="1">
    <location>
        <begin position="1"/>
        <end position="21"/>
    </location>
</feature>
<comment type="caution">
    <text evidence="3">The sequence shown here is derived from an EMBL/GenBank/DDBJ whole genome shotgun (WGS) entry which is preliminary data.</text>
</comment>
<reference evidence="3" key="1">
    <citation type="submission" date="2020-09" db="EMBL/GenBank/DDBJ databases">
        <authorList>
            <person name="Kikuchi T."/>
        </authorList>
    </citation>
    <scope>NUCLEOTIDE SEQUENCE</scope>
    <source>
        <strain evidence="3">SH1</strain>
    </source>
</reference>
<dbReference type="PRINTS" id="PR00759">
    <property type="entry name" value="BASICPTASE"/>
</dbReference>
<dbReference type="InterPro" id="IPR036880">
    <property type="entry name" value="Kunitz_BPTI_sf"/>
</dbReference>
<feature type="domain" description="BPTI/Kunitz inhibitor" evidence="2">
    <location>
        <begin position="149"/>
        <end position="202"/>
    </location>
</feature>
<protein>
    <recommendedName>
        <fullName evidence="2">BPTI/Kunitz inhibitor domain-containing protein</fullName>
    </recommendedName>
</protein>
<dbReference type="CDD" id="cd00109">
    <property type="entry name" value="Kunitz-type"/>
    <property type="match status" value="1"/>
</dbReference>
<keyword evidence="4" id="KW-1185">Reference proteome</keyword>